<organism evidence="4 5">
    <name type="scientific">Meridianimarinicoccus aquatilis</name>
    <dbReference type="NCBI Taxonomy" id="2552766"/>
    <lineage>
        <taxon>Bacteria</taxon>
        <taxon>Pseudomonadati</taxon>
        <taxon>Pseudomonadota</taxon>
        <taxon>Alphaproteobacteria</taxon>
        <taxon>Rhodobacterales</taxon>
        <taxon>Paracoccaceae</taxon>
        <taxon>Meridianimarinicoccus</taxon>
    </lineage>
</organism>
<keyword evidence="2" id="KW-0560">Oxidoreductase</keyword>
<dbReference type="PANTHER" id="PTHR44196:SF1">
    <property type="entry name" value="DEHYDROGENASE_REDUCTASE SDR FAMILY MEMBER 7B"/>
    <property type="match status" value="1"/>
</dbReference>
<reference evidence="4 5" key="1">
    <citation type="submission" date="2019-03" db="EMBL/GenBank/DDBJ databases">
        <title>Rhodobacteraceae bacterium SM1902, a new member of the family Rhodobacteraceae isolated from Yantai.</title>
        <authorList>
            <person name="Sun Y."/>
        </authorList>
    </citation>
    <scope>NUCLEOTIDE SEQUENCE [LARGE SCALE GENOMIC DNA]</scope>
    <source>
        <strain evidence="4 5">SM1902</strain>
    </source>
</reference>
<dbReference type="SMART" id="SM00822">
    <property type="entry name" value="PKS_KR"/>
    <property type="match status" value="1"/>
</dbReference>
<dbReference type="PROSITE" id="PS00061">
    <property type="entry name" value="ADH_SHORT"/>
    <property type="match status" value="1"/>
</dbReference>
<dbReference type="PANTHER" id="PTHR44196">
    <property type="entry name" value="DEHYDROGENASE/REDUCTASE SDR FAMILY MEMBER 7B"/>
    <property type="match status" value="1"/>
</dbReference>
<dbReference type="GO" id="GO:0016020">
    <property type="term" value="C:membrane"/>
    <property type="evidence" value="ECO:0007669"/>
    <property type="project" value="TreeGrafter"/>
</dbReference>
<dbReference type="InterPro" id="IPR002347">
    <property type="entry name" value="SDR_fam"/>
</dbReference>
<dbReference type="InterPro" id="IPR036291">
    <property type="entry name" value="NAD(P)-bd_dom_sf"/>
</dbReference>
<dbReference type="RefSeq" id="WP_133343861.1">
    <property type="nucleotide sequence ID" value="NZ_SMZO01000046.1"/>
</dbReference>
<dbReference type="InterPro" id="IPR020904">
    <property type="entry name" value="Sc_DH/Rdtase_CS"/>
</dbReference>
<proteinExistence type="inferred from homology"/>
<comment type="similarity">
    <text evidence="1">Belongs to the short-chain dehydrogenases/reductases (SDR) family.</text>
</comment>
<evidence type="ECO:0000313" key="5">
    <source>
        <dbReference type="Proteomes" id="UP000294562"/>
    </source>
</evidence>
<dbReference type="PRINTS" id="PR00081">
    <property type="entry name" value="GDHRDH"/>
</dbReference>
<feature type="domain" description="Ketoreductase" evidence="3">
    <location>
        <begin position="7"/>
        <end position="184"/>
    </location>
</feature>
<keyword evidence="5" id="KW-1185">Reference proteome</keyword>
<dbReference type="OrthoDB" id="335726at2"/>
<dbReference type="Pfam" id="PF00106">
    <property type="entry name" value="adh_short"/>
    <property type="match status" value="1"/>
</dbReference>
<gene>
    <name evidence="4" type="ORF">E2L05_15850</name>
</gene>
<evidence type="ECO:0000256" key="2">
    <source>
        <dbReference type="ARBA" id="ARBA00023002"/>
    </source>
</evidence>
<dbReference type="EMBL" id="SMZO01000046">
    <property type="protein sequence ID" value="TDL85338.1"/>
    <property type="molecule type" value="Genomic_DNA"/>
</dbReference>
<dbReference type="InterPro" id="IPR057326">
    <property type="entry name" value="KR_dom"/>
</dbReference>
<dbReference type="GO" id="GO:0016491">
    <property type="term" value="F:oxidoreductase activity"/>
    <property type="evidence" value="ECO:0007669"/>
    <property type="project" value="UniProtKB-KW"/>
</dbReference>
<evidence type="ECO:0000259" key="3">
    <source>
        <dbReference type="SMART" id="SM00822"/>
    </source>
</evidence>
<evidence type="ECO:0000313" key="4">
    <source>
        <dbReference type="EMBL" id="TDL85338.1"/>
    </source>
</evidence>
<dbReference type="Gene3D" id="3.40.50.720">
    <property type="entry name" value="NAD(P)-binding Rossmann-like Domain"/>
    <property type="match status" value="1"/>
</dbReference>
<evidence type="ECO:0000256" key="1">
    <source>
        <dbReference type="ARBA" id="ARBA00006484"/>
    </source>
</evidence>
<dbReference type="SUPFAM" id="SSF51735">
    <property type="entry name" value="NAD(P)-binding Rossmann-fold domains"/>
    <property type="match status" value="1"/>
</dbReference>
<comment type="caution">
    <text evidence="4">The sequence shown here is derived from an EMBL/GenBank/DDBJ whole genome shotgun (WGS) entry which is preliminary data.</text>
</comment>
<dbReference type="AlphaFoldDB" id="A0A4R6ART1"/>
<accession>A0A4R6ART1</accession>
<sequence>MRDWVGKTYWLVGASEGLGAALAHRLSETGAYVILSARNEDTLQTLSDALPGKSAILPMDVSDPDSVSRAAKQLNRVDGMIFMAGVYWPMKATEWDSENAARMIDVNVNGAIRSIGVVLPQMLSRGGGHIVLTGSLSAYRGLPGAIGYGASKAAIMSLAESMHCDLHDTGIDVQLANPGFIKTRLTDKNDFKMPFLMEPDEAARHMFKHISSEKFSGDFPWLFSTVFRLSRFLPEGLYIKLFGAKT</sequence>
<name>A0A4R6ART1_9RHOB</name>
<dbReference type="Proteomes" id="UP000294562">
    <property type="component" value="Unassembled WGS sequence"/>
</dbReference>
<protein>
    <submittedName>
        <fullName evidence="4">SDR family NAD(P)-dependent oxidoreductase</fullName>
    </submittedName>
</protein>